<evidence type="ECO:0000256" key="2">
    <source>
        <dbReference type="ARBA" id="ARBA00053793"/>
    </source>
</evidence>
<dbReference type="Pfam" id="PF04362">
    <property type="entry name" value="Iron_traffic"/>
    <property type="match status" value="1"/>
</dbReference>
<dbReference type="Gene3D" id="1.10.3880.10">
    <property type="entry name" value="Fe(II) trafficking protein YggX"/>
    <property type="match status" value="1"/>
</dbReference>
<evidence type="ECO:0000256" key="1">
    <source>
        <dbReference type="ARBA" id="ARBA00023004"/>
    </source>
</evidence>
<dbReference type="NCBIfam" id="NF003817">
    <property type="entry name" value="PRK05408.1"/>
    <property type="match status" value="1"/>
</dbReference>
<dbReference type="InterPro" id="IPR007457">
    <property type="entry name" value="Fe_traffick_prot_YggX"/>
</dbReference>
<accession>A0A451G4D2</accession>
<dbReference type="HAMAP" id="MF_00686">
    <property type="entry name" value="Fe_traffic_YggX"/>
    <property type="match status" value="1"/>
</dbReference>
<comment type="function">
    <text evidence="2">Could be a mediator in iron transactions between iron acquisition and iron-requiring processes, such as synthesis and/or repair of Fe-S clusters in biosynthetic enzymes. Necessary to maintain high levels of aconitase under oxidative stress.</text>
</comment>
<evidence type="ECO:0000256" key="4">
    <source>
        <dbReference type="ARBA" id="ARBA00070403"/>
    </source>
</evidence>
<dbReference type="EMBL" id="CP035033">
    <property type="protein sequence ID" value="QAB14326.1"/>
    <property type="molecule type" value="Genomic_DNA"/>
</dbReference>
<keyword evidence="1 5" id="KW-0408">Iron</keyword>
<keyword evidence="7" id="KW-1185">Reference proteome</keyword>
<evidence type="ECO:0000256" key="5">
    <source>
        <dbReference type="HAMAP-Rule" id="MF_00686"/>
    </source>
</evidence>
<dbReference type="PANTHER" id="PTHR36965">
    <property type="entry name" value="FE(2+)-TRAFFICKING PROTEIN-RELATED"/>
    <property type="match status" value="1"/>
</dbReference>
<comment type="similarity">
    <text evidence="3 5">Belongs to the Fe(2+)-trafficking protein family.</text>
</comment>
<dbReference type="GO" id="GO:0005829">
    <property type="term" value="C:cytosol"/>
    <property type="evidence" value="ECO:0007669"/>
    <property type="project" value="TreeGrafter"/>
</dbReference>
<dbReference type="RefSeq" id="WP_128384161.1">
    <property type="nucleotide sequence ID" value="NZ_CP035033.1"/>
</dbReference>
<gene>
    <name evidence="6" type="ORF">EPV75_00870</name>
</gene>
<dbReference type="Proteomes" id="UP000285478">
    <property type="component" value="Chromosome"/>
</dbReference>
<dbReference type="FunFam" id="1.10.3880.10:FF:000001">
    <property type="entry name" value="Probable Fe(2+)-trafficking protein"/>
    <property type="match status" value="1"/>
</dbReference>
<dbReference type="InterPro" id="IPR036766">
    <property type="entry name" value="Fe_traffick_prot_YggX_sf"/>
</dbReference>
<reference evidence="6 7" key="1">
    <citation type="journal article" date="2018" name="Environ. Microbiol.">
        <title>Genomes of ubiquitous marine and hypersaline Hydrogenovibrio, Thiomicrorhabdus and Thiomicrospira spp. encode a diversity of mechanisms to sustain chemolithoautotrophy in heterogeneous environments.</title>
        <authorList>
            <person name="Scott K.M."/>
            <person name="Williams J."/>
            <person name="Porter C.M.B."/>
            <person name="Russel S."/>
            <person name="Harmer T.L."/>
            <person name="Paul J.H."/>
            <person name="Antonen K.M."/>
            <person name="Bridges M.K."/>
            <person name="Camper G.J."/>
            <person name="Campla C.K."/>
            <person name="Casella L.G."/>
            <person name="Chase E."/>
            <person name="Conrad J.W."/>
            <person name="Cruz M.C."/>
            <person name="Dunlap D.S."/>
            <person name="Duran L."/>
            <person name="Fahsbender E.M."/>
            <person name="Goldsmith D.B."/>
            <person name="Keeley R.F."/>
            <person name="Kondoff M.R."/>
            <person name="Kussy B.I."/>
            <person name="Lane M.K."/>
            <person name="Lawler S."/>
            <person name="Leigh B.A."/>
            <person name="Lewis C."/>
            <person name="Lostal L.M."/>
            <person name="Marking D."/>
            <person name="Mancera P.A."/>
            <person name="McClenthan E.C."/>
            <person name="McIntyre E.A."/>
            <person name="Mine J.A."/>
            <person name="Modi S."/>
            <person name="Moore B.D."/>
            <person name="Morgan W.A."/>
            <person name="Nelson K.M."/>
            <person name="Nguyen K.N."/>
            <person name="Ogburn N."/>
            <person name="Parrino D.G."/>
            <person name="Pedapudi A.D."/>
            <person name="Pelham R.P."/>
            <person name="Preece A.M."/>
            <person name="Rampersad E.A."/>
            <person name="Richardson J.C."/>
            <person name="Rodgers C.M."/>
            <person name="Schaffer B.L."/>
            <person name="Sheridan N.E."/>
            <person name="Solone M.R."/>
            <person name="Staley Z.R."/>
            <person name="Tabuchi M."/>
            <person name="Waide R.J."/>
            <person name="Wanjugi P.W."/>
            <person name="Young S."/>
            <person name="Clum A."/>
            <person name="Daum C."/>
            <person name="Huntemann M."/>
            <person name="Ivanova N."/>
            <person name="Kyrpides N."/>
            <person name="Mikhailova N."/>
            <person name="Palaniappan K."/>
            <person name="Pillay M."/>
            <person name="Reddy T.B.K."/>
            <person name="Shapiro N."/>
            <person name="Stamatis D."/>
            <person name="Varghese N."/>
            <person name="Woyke T."/>
            <person name="Boden R."/>
            <person name="Freyermuth S.K."/>
            <person name="Kerfeld C.A."/>
        </authorList>
    </citation>
    <scope>NUCLEOTIDE SEQUENCE [LARGE SCALE GENOMIC DNA]</scope>
    <source>
        <strain evidence="6 7">JR-2</strain>
    </source>
</reference>
<dbReference type="KEGG" id="htr:EPV75_00870"/>
<dbReference type="PIRSF" id="PIRSF029827">
    <property type="entry name" value="Fe_traffic_YggX"/>
    <property type="match status" value="1"/>
</dbReference>
<evidence type="ECO:0000313" key="7">
    <source>
        <dbReference type="Proteomes" id="UP000285478"/>
    </source>
</evidence>
<dbReference type="GO" id="GO:0005506">
    <property type="term" value="F:iron ion binding"/>
    <property type="evidence" value="ECO:0007669"/>
    <property type="project" value="UniProtKB-UniRule"/>
</dbReference>
<evidence type="ECO:0000313" key="6">
    <source>
        <dbReference type="EMBL" id="QAB14326.1"/>
    </source>
</evidence>
<sequence>MARMVNCVKMGEEMEGLDFPPFPGELGQKVFDNVSKEAWKQWLAQQTILINEYRLSSLDPKAQNFLKDEMQKFLFGGEDIEMPDEFNAVD</sequence>
<dbReference type="SUPFAM" id="SSF111148">
    <property type="entry name" value="YggX-like"/>
    <property type="match status" value="1"/>
</dbReference>
<evidence type="ECO:0000256" key="3">
    <source>
        <dbReference type="ARBA" id="ARBA00061679"/>
    </source>
</evidence>
<dbReference type="PANTHER" id="PTHR36965:SF1">
    <property type="entry name" value="FE(2+)-TRAFFICKING PROTEIN-RELATED"/>
    <property type="match status" value="1"/>
</dbReference>
<dbReference type="AlphaFoldDB" id="A0A451G4D2"/>
<proteinExistence type="inferred from homology"/>
<protein>
    <recommendedName>
        <fullName evidence="4 5">Probable Fe(2+)-trafficking protein</fullName>
    </recommendedName>
</protein>
<dbReference type="GO" id="GO:0034599">
    <property type="term" value="P:cellular response to oxidative stress"/>
    <property type="evidence" value="ECO:0007669"/>
    <property type="project" value="TreeGrafter"/>
</dbReference>
<organism evidence="6 7">
    <name type="scientific">Hydrogenovibrio thermophilus</name>
    <dbReference type="NCBI Taxonomy" id="265883"/>
    <lineage>
        <taxon>Bacteria</taxon>
        <taxon>Pseudomonadati</taxon>
        <taxon>Pseudomonadota</taxon>
        <taxon>Gammaproteobacteria</taxon>
        <taxon>Thiotrichales</taxon>
        <taxon>Piscirickettsiaceae</taxon>
        <taxon>Hydrogenovibrio</taxon>
    </lineage>
</organism>
<name>A0A451G4D2_9GAMM</name>